<organism evidence="4 5">
    <name type="scientific">Segatella oris</name>
    <dbReference type="NCBI Taxonomy" id="28135"/>
    <lineage>
        <taxon>Bacteria</taxon>
        <taxon>Pseudomonadati</taxon>
        <taxon>Bacteroidota</taxon>
        <taxon>Bacteroidia</taxon>
        <taxon>Bacteroidales</taxon>
        <taxon>Prevotellaceae</taxon>
        <taxon>Segatella</taxon>
    </lineage>
</organism>
<feature type="binding site" evidence="2">
    <location>
        <begin position="244"/>
        <end position="245"/>
    </location>
    <ligand>
        <name>ATP</name>
        <dbReference type="ChEBI" id="CHEBI:30616"/>
    </ligand>
</feature>
<accession>A0A448L4V7</accession>
<proteinExistence type="predicted"/>
<dbReference type="RefSeq" id="WP_018919866.1">
    <property type="nucleotide sequence ID" value="NZ_LR134384.1"/>
</dbReference>
<dbReference type="InterPro" id="IPR040198">
    <property type="entry name" value="Fido_containing"/>
</dbReference>
<dbReference type="Pfam" id="PF13776">
    <property type="entry name" value="DUF4172"/>
    <property type="match status" value="1"/>
</dbReference>
<keyword evidence="2" id="KW-0067">ATP-binding</keyword>
<dbReference type="InterPro" id="IPR036597">
    <property type="entry name" value="Fido-like_dom_sf"/>
</dbReference>
<evidence type="ECO:0000313" key="4">
    <source>
        <dbReference type="EMBL" id="VEH14990.1"/>
    </source>
</evidence>
<feature type="domain" description="Fido" evidence="3">
    <location>
        <begin position="113"/>
        <end position="267"/>
    </location>
</feature>
<dbReference type="GO" id="GO:0005524">
    <property type="term" value="F:ATP binding"/>
    <property type="evidence" value="ECO:0007669"/>
    <property type="project" value="UniProtKB-KW"/>
</dbReference>
<dbReference type="AlphaFoldDB" id="A0A448L4V7"/>
<protein>
    <submittedName>
        <fullName evidence="4">Mobile mystery protein B</fullName>
    </submittedName>
</protein>
<feature type="binding site" evidence="2">
    <location>
        <begin position="206"/>
        <end position="213"/>
    </location>
    <ligand>
        <name>ATP</name>
        <dbReference type="ChEBI" id="CHEBI:30616"/>
    </ligand>
</feature>
<name>A0A448L4V7_9BACT</name>
<dbReference type="PROSITE" id="PS51459">
    <property type="entry name" value="FIDO"/>
    <property type="match status" value="1"/>
</dbReference>
<evidence type="ECO:0000313" key="5">
    <source>
        <dbReference type="Proteomes" id="UP000274578"/>
    </source>
</evidence>
<dbReference type="InterPro" id="IPR025230">
    <property type="entry name" value="DUF4172"/>
</dbReference>
<dbReference type="Pfam" id="PF02661">
    <property type="entry name" value="Fic"/>
    <property type="match status" value="1"/>
</dbReference>
<dbReference type="SUPFAM" id="SSF140931">
    <property type="entry name" value="Fic-like"/>
    <property type="match status" value="1"/>
</dbReference>
<evidence type="ECO:0000259" key="3">
    <source>
        <dbReference type="PROSITE" id="PS51459"/>
    </source>
</evidence>
<gene>
    <name evidence="4" type="ORF">NCTC13071_00976</name>
</gene>
<dbReference type="PANTHER" id="PTHR13504">
    <property type="entry name" value="FIDO DOMAIN-CONTAINING PROTEIN DDB_G0283145"/>
    <property type="match status" value="1"/>
</dbReference>
<dbReference type="Gene3D" id="1.10.3290.10">
    <property type="entry name" value="Fido-like domain"/>
    <property type="match status" value="1"/>
</dbReference>
<sequence length="430" mass="49531">MYIHERENWTDFHWENSAIDALTELASRKIGLLYGRLNNLGFDNKLQAMAENLTHDVVQSSEIEGVSLNTEEVRSSIARHLGIDNVKYTAPSHYVESVVKVMLDAVEHYMQPLTKETLCRWQSAFFPTGYSDGFPVEVGCYRTHEEHIVSGIFGRERIHYIAPAPQLVENEMTKFIQWFNQPPSTSSIVQSGIAHLWFVSIHPFEDGNGRLARILSDILLAKSDKNEFRFYNISAEINRNKKQYYNILEQTQHGNGDITAWLTWYIKTLIASVEEAETSVNSILNKSFFWQRNASVIMTDRQTQVINLFLDGYEAKITSKTWAVLGNCSKDTAIRDIQDLVTKGVLREEIPGAKRPCYAIVYDPEDLTSWFSDTRIEEENGTFYLLTTYKGKQKVRNRLLRLDVERYMKGNLSLQSLLNKYCAYLMDASR</sequence>
<dbReference type="GeneID" id="85011843"/>
<dbReference type="Proteomes" id="UP000274578">
    <property type="component" value="Chromosome 1"/>
</dbReference>
<feature type="active site" evidence="1">
    <location>
        <position position="202"/>
    </location>
</feature>
<dbReference type="KEGG" id="poc:NCTC13071_00976"/>
<keyword evidence="2" id="KW-0547">Nucleotide-binding</keyword>
<dbReference type="PANTHER" id="PTHR13504:SF33">
    <property type="entry name" value="FIC FAMILY PROTEIN"/>
    <property type="match status" value="1"/>
</dbReference>
<dbReference type="InterPro" id="IPR003812">
    <property type="entry name" value="Fido"/>
</dbReference>
<reference evidence="4 5" key="1">
    <citation type="submission" date="2018-12" db="EMBL/GenBank/DDBJ databases">
        <authorList>
            <consortium name="Pathogen Informatics"/>
        </authorList>
    </citation>
    <scope>NUCLEOTIDE SEQUENCE [LARGE SCALE GENOMIC DNA]</scope>
    <source>
        <strain evidence="4 5">NCTC13071</strain>
    </source>
</reference>
<evidence type="ECO:0000256" key="1">
    <source>
        <dbReference type="PIRSR" id="PIRSR640198-1"/>
    </source>
</evidence>
<evidence type="ECO:0000256" key="2">
    <source>
        <dbReference type="PIRSR" id="PIRSR640198-2"/>
    </source>
</evidence>
<dbReference type="EMBL" id="LR134384">
    <property type="protein sequence ID" value="VEH14990.1"/>
    <property type="molecule type" value="Genomic_DNA"/>
</dbReference>